<dbReference type="PROSITE" id="PS50994">
    <property type="entry name" value="INTEGRASE"/>
    <property type="match status" value="1"/>
</dbReference>
<dbReference type="PANTHER" id="PTHR37984">
    <property type="entry name" value="PROTEIN CBG26694"/>
    <property type="match status" value="1"/>
</dbReference>
<evidence type="ECO:0000259" key="2">
    <source>
        <dbReference type="PROSITE" id="PS50994"/>
    </source>
</evidence>
<dbReference type="InterPro" id="IPR012337">
    <property type="entry name" value="RNaseH-like_sf"/>
</dbReference>
<dbReference type="InterPro" id="IPR036397">
    <property type="entry name" value="RNaseH_sf"/>
</dbReference>
<proteinExistence type="predicted"/>
<evidence type="ECO:0000256" key="1">
    <source>
        <dbReference type="SAM" id="MobiDB-lite"/>
    </source>
</evidence>
<evidence type="ECO:0000313" key="3">
    <source>
        <dbReference type="EMBL" id="KAL0150681.1"/>
    </source>
</evidence>
<keyword evidence="4" id="KW-1185">Reference proteome</keyword>
<organism evidence="3 4">
    <name type="scientific">Cirrhinus mrigala</name>
    <name type="common">Mrigala</name>
    <dbReference type="NCBI Taxonomy" id="683832"/>
    <lineage>
        <taxon>Eukaryota</taxon>
        <taxon>Metazoa</taxon>
        <taxon>Chordata</taxon>
        <taxon>Craniata</taxon>
        <taxon>Vertebrata</taxon>
        <taxon>Euteleostomi</taxon>
        <taxon>Actinopterygii</taxon>
        <taxon>Neopterygii</taxon>
        <taxon>Teleostei</taxon>
        <taxon>Ostariophysi</taxon>
        <taxon>Cypriniformes</taxon>
        <taxon>Cyprinidae</taxon>
        <taxon>Labeoninae</taxon>
        <taxon>Labeonini</taxon>
        <taxon>Cirrhinus</taxon>
    </lineage>
</organism>
<dbReference type="Proteomes" id="UP001529510">
    <property type="component" value="Unassembled WGS sequence"/>
</dbReference>
<sequence length="426" mass="48281">FVQNERIVQERPITKAHALREHNAQASLPRRGQSSPRDIPLPPPFPNDGSESFQLWARCYEVIQEARYKDSGVNLDAVLATELPIICKGNHYVLVVMDYFTKYLNLYALANQRATTVAKCLFEDYVSQHGVPQSLHTDQGRQFDSDLVKELCSLLGIHKTQTSYHAMSDGMVERANRTVKDQLAKYLYTKRGEWDDHLKQVEFAYNTSVHSSTKHTPFFLAHGREARLPADFLLGIPPATSRAISGTPNEYVHSMLGRLRSAFTSVADNIQTAGVQQKHYYDRHIRHTAYQPNDLVWVDFPALSRHKLSPKWAGPYKVLSRLDSPTGDMGVTYKVKDLLDSRSKPKVIHYNRLKPYRSAWSPEPSPLLTSPQGERPPLTALSGSRPYGFHDSFVPEPVSVTVMSVHVIGFSHCLPPSICLFWFNPR</sequence>
<dbReference type="SUPFAM" id="SSF53098">
    <property type="entry name" value="Ribonuclease H-like"/>
    <property type="match status" value="1"/>
</dbReference>
<gene>
    <name evidence="3" type="ORF">M9458_053985</name>
</gene>
<dbReference type="InterPro" id="IPR001584">
    <property type="entry name" value="Integrase_cat-core"/>
</dbReference>
<dbReference type="InterPro" id="IPR050951">
    <property type="entry name" value="Retrovirus_Pol_polyprotein"/>
</dbReference>
<dbReference type="FunFam" id="3.30.420.10:FF:000032">
    <property type="entry name" value="Retrovirus-related Pol polyprotein from transposon 297-like Protein"/>
    <property type="match status" value="1"/>
</dbReference>
<evidence type="ECO:0000313" key="4">
    <source>
        <dbReference type="Proteomes" id="UP001529510"/>
    </source>
</evidence>
<dbReference type="Pfam" id="PF00665">
    <property type="entry name" value="rve"/>
    <property type="match status" value="1"/>
</dbReference>
<dbReference type="AlphaFoldDB" id="A0ABD0MPY4"/>
<dbReference type="Gene3D" id="3.30.420.10">
    <property type="entry name" value="Ribonuclease H-like superfamily/Ribonuclease H"/>
    <property type="match status" value="1"/>
</dbReference>
<accession>A0ABD0MPY4</accession>
<comment type="caution">
    <text evidence="3">The sequence shown here is derived from an EMBL/GenBank/DDBJ whole genome shotgun (WGS) entry which is preliminary data.</text>
</comment>
<feature type="region of interest" description="Disordered" evidence="1">
    <location>
        <begin position="360"/>
        <end position="381"/>
    </location>
</feature>
<dbReference type="EMBL" id="JAMKFB020000280">
    <property type="protein sequence ID" value="KAL0150681.1"/>
    <property type="molecule type" value="Genomic_DNA"/>
</dbReference>
<dbReference type="PANTHER" id="PTHR37984:SF5">
    <property type="entry name" value="PROTEIN NYNRIN-LIKE"/>
    <property type="match status" value="1"/>
</dbReference>
<reference evidence="3 4" key="1">
    <citation type="submission" date="2024-05" db="EMBL/GenBank/DDBJ databases">
        <title>Genome sequencing and assembly of Indian major carp, Cirrhinus mrigala (Hamilton, 1822).</title>
        <authorList>
            <person name="Mohindra V."/>
            <person name="Chowdhury L.M."/>
            <person name="Lal K."/>
            <person name="Jena J.K."/>
        </authorList>
    </citation>
    <scope>NUCLEOTIDE SEQUENCE [LARGE SCALE GENOMIC DNA]</scope>
    <source>
        <strain evidence="3">CM1030</strain>
        <tissue evidence="3">Blood</tissue>
    </source>
</reference>
<protein>
    <recommendedName>
        <fullName evidence="2">Integrase catalytic domain-containing protein</fullName>
    </recommendedName>
</protein>
<feature type="region of interest" description="Disordered" evidence="1">
    <location>
        <begin position="19"/>
        <end position="47"/>
    </location>
</feature>
<name>A0ABD0MPY4_CIRMR</name>
<feature type="non-terminal residue" evidence="3">
    <location>
        <position position="1"/>
    </location>
</feature>
<feature type="domain" description="Integrase catalytic" evidence="2">
    <location>
        <begin position="64"/>
        <end position="225"/>
    </location>
</feature>